<protein>
    <submittedName>
        <fullName evidence="1">Centrosome-associated protein</fullName>
    </submittedName>
</protein>
<dbReference type="EMBL" id="JBEUSY010000101">
    <property type="protein sequence ID" value="KAL1245370.1"/>
    <property type="molecule type" value="Genomic_DNA"/>
</dbReference>
<organism evidence="1 2">
    <name type="scientific">Trichinella spiralis</name>
    <name type="common">Trichina worm</name>
    <dbReference type="NCBI Taxonomy" id="6334"/>
    <lineage>
        <taxon>Eukaryota</taxon>
        <taxon>Metazoa</taxon>
        <taxon>Ecdysozoa</taxon>
        <taxon>Nematoda</taxon>
        <taxon>Enoplea</taxon>
        <taxon>Dorylaimia</taxon>
        <taxon>Trichinellida</taxon>
        <taxon>Trichinellidae</taxon>
        <taxon>Trichinella</taxon>
    </lineage>
</organism>
<keyword evidence="2" id="KW-1185">Reference proteome</keyword>
<reference evidence="1 2" key="1">
    <citation type="submission" date="2024-07" db="EMBL/GenBank/DDBJ databases">
        <title>Enhanced genomic and transcriptomic resources for Trichinella pseudospiralis and T. spiralis underpin the discovery of pronounced molecular differences between stages and species.</title>
        <authorList>
            <person name="Pasi K.K."/>
            <person name="La Rosa G."/>
            <person name="Gomez-Morales M.A."/>
            <person name="Tosini F."/>
            <person name="Sumanam S."/>
            <person name="Young N.D."/>
            <person name="Chang B.C."/>
            <person name="Robin G.B."/>
        </authorList>
    </citation>
    <scope>NUCLEOTIDE SEQUENCE [LARGE SCALE GENOMIC DNA]</scope>
    <source>
        <strain evidence="1">ISS534</strain>
    </source>
</reference>
<comment type="caution">
    <text evidence="1">The sequence shown here is derived from an EMBL/GenBank/DDBJ whole genome shotgun (WGS) entry which is preliminary data.</text>
</comment>
<name>A0ABR3KZ84_TRISP</name>
<proteinExistence type="predicted"/>
<dbReference type="Proteomes" id="UP001558632">
    <property type="component" value="Unassembled WGS sequence"/>
</dbReference>
<gene>
    <name evidence="1" type="ORF">TSPI_08007</name>
</gene>
<evidence type="ECO:0000313" key="2">
    <source>
        <dbReference type="Proteomes" id="UP001558632"/>
    </source>
</evidence>
<sequence>MDLNGIELQKISDLIVDVNKKLDCTEKEKSCLAREQKKVLFDLNKLLKKSIALSNKVREKRLELENVRCMRRICESKKQSCNYCKQFEKSTLKLRDADSVDISKSKTDKLKQPNCSEERKAEIHCMLSELDNQNRQLLLYRQLLTEQEKSVEQELQLAKHNQDQVRSSTTIVKNRTVAQVIRFRRMIDAEKQLNSSLDEKCLMLSDELAKQCQQC</sequence>
<evidence type="ECO:0000313" key="1">
    <source>
        <dbReference type="EMBL" id="KAL1245370.1"/>
    </source>
</evidence>
<accession>A0ABR3KZ84</accession>